<reference evidence="2 3" key="1">
    <citation type="submission" date="2018-06" db="EMBL/GenBank/DDBJ databases">
        <title>Comparative genomics reveals the genomic features of Rhizophagus irregularis, R. cerebriforme, R. diaphanum and Gigaspora rosea, and their symbiotic lifestyle signature.</title>
        <authorList>
            <person name="Morin E."/>
            <person name="San Clemente H."/>
            <person name="Chen E.C.H."/>
            <person name="De La Providencia I."/>
            <person name="Hainaut M."/>
            <person name="Kuo A."/>
            <person name="Kohler A."/>
            <person name="Murat C."/>
            <person name="Tang N."/>
            <person name="Roy S."/>
            <person name="Loubradou J."/>
            <person name="Henrissat B."/>
            <person name="Grigoriev I.V."/>
            <person name="Corradi N."/>
            <person name="Roux C."/>
            <person name="Martin F.M."/>
        </authorList>
    </citation>
    <scope>NUCLEOTIDE SEQUENCE [LARGE SCALE GENOMIC DNA]</scope>
    <source>
        <strain evidence="2 3">DAOM 194757</strain>
    </source>
</reference>
<dbReference type="AlphaFoldDB" id="A0A397VBK0"/>
<sequence>MRDRDHHFLIWDGPTCNMKDVRENSKRKKHGPTNKQSSSNSNTNTNNEELNNLDIGIAKREKLRKLELIDYEFQYQKEILDIEKQTKLANLCTQELANIEKEKSLGIYKELNN</sequence>
<evidence type="ECO:0008006" key="4">
    <source>
        <dbReference type="Google" id="ProtNLM"/>
    </source>
</evidence>
<evidence type="ECO:0000313" key="2">
    <source>
        <dbReference type="EMBL" id="RIB18687.1"/>
    </source>
</evidence>
<organism evidence="2 3">
    <name type="scientific">Gigaspora rosea</name>
    <dbReference type="NCBI Taxonomy" id="44941"/>
    <lineage>
        <taxon>Eukaryota</taxon>
        <taxon>Fungi</taxon>
        <taxon>Fungi incertae sedis</taxon>
        <taxon>Mucoromycota</taxon>
        <taxon>Glomeromycotina</taxon>
        <taxon>Glomeromycetes</taxon>
        <taxon>Diversisporales</taxon>
        <taxon>Gigasporaceae</taxon>
        <taxon>Gigaspora</taxon>
    </lineage>
</organism>
<evidence type="ECO:0000256" key="1">
    <source>
        <dbReference type="SAM" id="MobiDB-lite"/>
    </source>
</evidence>
<gene>
    <name evidence="2" type="ORF">C2G38_2183900</name>
</gene>
<dbReference type="EMBL" id="QKWP01000523">
    <property type="protein sequence ID" value="RIB18687.1"/>
    <property type="molecule type" value="Genomic_DNA"/>
</dbReference>
<protein>
    <recommendedName>
        <fullName evidence="4">No apical meristem-associated C-terminal domain-containing protein</fullName>
    </recommendedName>
</protein>
<dbReference type="Proteomes" id="UP000266673">
    <property type="component" value="Unassembled WGS sequence"/>
</dbReference>
<evidence type="ECO:0000313" key="3">
    <source>
        <dbReference type="Proteomes" id="UP000266673"/>
    </source>
</evidence>
<name>A0A397VBK0_9GLOM</name>
<accession>A0A397VBK0</accession>
<feature type="compositionally biased region" description="Low complexity" evidence="1">
    <location>
        <begin position="37"/>
        <end position="52"/>
    </location>
</feature>
<proteinExistence type="predicted"/>
<keyword evidence="3" id="KW-1185">Reference proteome</keyword>
<comment type="caution">
    <text evidence="2">The sequence shown here is derived from an EMBL/GenBank/DDBJ whole genome shotgun (WGS) entry which is preliminary data.</text>
</comment>
<dbReference type="OrthoDB" id="2411665at2759"/>
<feature type="region of interest" description="Disordered" evidence="1">
    <location>
        <begin position="12"/>
        <end position="52"/>
    </location>
</feature>